<evidence type="ECO:0000313" key="4">
    <source>
        <dbReference type="Proteomes" id="UP000218767"/>
    </source>
</evidence>
<dbReference type="Pfam" id="PF05569">
    <property type="entry name" value="Peptidase_M56"/>
    <property type="match status" value="1"/>
</dbReference>
<evidence type="ECO:0000256" key="1">
    <source>
        <dbReference type="SAM" id="Phobius"/>
    </source>
</evidence>
<feature type="transmembrane region" description="Helical" evidence="1">
    <location>
        <begin position="6"/>
        <end position="26"/>
    </location>
</feature>
<comment type="caution">
    <text evidence="3">The sequence shown here is derived from an EMBL/GenBank/DDBJ whole genome shotgun (WGS) entry which is preliminary data.</text>
</comment>
<keyword evidence="1" id="KW-0472">Membrane</keyword>
<feature type="transmembrane region" description="Helical" evidence="1">
    <location>
        <begin position="84"/>
        <end position="104"/>
    </location>
</feature>
<protein>
    <recommendedName>
        <fullName evidence="2">Peptidase M56 domain-containing protein</fullName>
    </recommendedName>
</protein>
<dbReference type="EMBL" id="NVUL01000071">
    <property type="protein sequence ID" value="PCI75619.1"/>
    <property type="molecule type" value="Genomic_DNA"/>
</dbReference>
<dbReference type="InterPro" id="IPR008756">
    <property type="entry name" value="Peptidase_M56"/>
</dbReference>
<dbReference type="InterPro" id="IPR046150">
    <property type="entry name" value="DUF6152"/>
</dbReference>
<name>A0A2A4X0N5_9GAMM</name>
<feature type="domain" description="Peptidase M56" evidence="2">
    <location>
        <begin position="9"/>
        <end position="249"/>
    </location>
</feature>
<dbReference type="InterPro" id="IPR052173">
    <property type="entry name" value="Beta-lactam_resp_regulator"/>
</dbReference>
<keyword evidence="1" id="KW-0812">Transmembrane</keyword>
<sequence>MTNWLYITTLDISLLIGLILVVRPLVRRLSGSNISYLLWSLPLLRLLMPGRLTRPSITESPLVVPGETYFPIGESEIWYIPESIPIIEIWIFGIITTISIQFFLQLRFHELLRKTAMPFKLVGKRNIALLKSSGLDENLFWSSEAVAAPFISGLLAPKIYLPVSFEEIYAEEEQYWILKHEITHFERKDLWAQFVSEIFRALFWFNLIVHIAMRVFREDQEMACDQSTLAGCNSNERYQYGKALVQSISPQLVPSILTFFTKSKERFTMIGKYKYSRLNNTTGLGLCLLIAVFTLTSAPDSIAQSDPRPAFADVYDEDLPKKFTGKIVRVNYGEFFMLLHVNAEHDDGTITQWIVEGGSYKSLHDAGLDSNSLYPGRYVTVTGYQSLDQSCNPACKLNGRDLTFEE</sequence>
<dbReference type="PANTHER" id="PTHR34978:SF3">
    <property type="entry name" value="SLR0241 PROTEIN"/>
    <property type="match status" value="1"/>
</dbReference>
<accession>A0A2A4X0N5</accession>
<organism evidence="3 4">
    <name type="scientific">SAR86 cluster bacterium</name>
    <dbReference type="NCBI Taxonomy" id="2030880"/>
    <lineage>
        <taxon>Bacteria</taxon>
        <taxon>Pseudomonadati</taxon>
        <taxon>Pseudomonadota</taxon>
        <taxon>Gammaproteobacteria</taxon>
        <taxon>SAR86 cluster</taxon>
    </lineage>
</organism>
<dbReference type="AlphaFoldDB" id="A0A2A4X0N5"/>
<keyword evidence="1" id="KW-1133">Transmembrane helix</keyword>
<proteinExistence type="predicted"/>
<evidence type="ECO:0000259" key="2">
    <source>
        <dbReference type="Pfam" id="PF05569"/>
    </source>
</evidence>
<evidence type="ECO:0000313" key="3">
    <source>
        <dbReference type="EMBL" id="PCI75619.1"/>
    </source>
</evidence>
<dbReference type="PANTHER" id="PTHR34978">
    <property type="entry name" value="POSSIBLE SENSOR-TRANSDUCER PROTEIN BLAR"/>
    <property type="match status" value="1"/>
</dbReference>
<reference evidence="4" key="1">
    <citation type="submission" date="2017-08" db="EMBL/GenBank/DDBJ databases">
        <title>A dynamic microbial community with high functional redundancy inhabits the cold, oxic subseafloor aquifer.</title>
        <authorList>
            <person name="Tully B.J."/>
            <person name="Wheat C.G."/>
            <person name="Glazer B.T."/>
            <person name="Huber J.A."/>
        </authorList>
    </citation>
    <scope>NUCLEOTIDE SEQUENCE [LARGE SCALE GENOMIC DNA]</scope>
</reference>
<dbReference type="Pfam" id="PF19649">
    <property type="entry name" value="DUF6152"/>
    <property type="match status" value="1"/>
</dbReference>
<dbReference type="Proteomes" id="UP000218767">
    <property type="component" value="Unassembled WGS sequence"/>
</dbReference>
<gene>
    <name evidence="3" type="ORF">COB20_12535</name>
</gene>
<dbReference type="CDD" id="cd07341">
    <property type="entry name" value="M56_BlaR1_MecR1_like"/>
    <property type="match status" value="1"/>
</dbReference>